<gene>
    <name evidence="1" type="ORF">LCMAC102_02520</name>
</gene>
<sequence length="127" mass="14778">MIKFVKDEYACEINCEKITRYIFKILYENPSSSTDQVFDIVQNNVAERIGPFKPELKKLICEILEAEREFAIKKNSDDTYSLTEEALNSPGVAKLMILPIPDPRLDLITIFKPKIMTVSWYEKFMGY</sequence>
<evidence type="ECO:0000313" key="1">
    <source>
        <dbReference type="EMBL" id="QBK86457.1"/>
    </source>
</evidence>
<name>A0A481YU36_9VIRU</name>
<organism evidence="1">
    <name type="scientific">Marseillevirus LCMAC102</name>
    <dbReference type="NCBI Taxonomy" id="2506603"/>
    <lineage>
        <taxon>Viruses</taxon>
        <taxon>Varidnaviria</taxon>
        <taxon>Bamfordvirae</taxon>
        <taxon>Nucleocytoviricota</taxon>
        <taxon>Megaviricetes</taxon>
        <taxon>Pimascovirales</taxon>
        <taxon>Pimascovirales incertae sedis</taxon>
        <taxon>Marseilleviridae</taxon>
    </lineage>
</organism>
<protein>
    <submittedName>
        <fullName evidence="1">Uncharacterized protein</fullName>
    </submittedName>
</protein>
<dbReference type="EMBL" id="MK500334">
    <property type="protein sequence ID" value="QBK86457.1"/>
    <property type="molecule type" value="Genomic_DNA"/>
</dbReference>
<proteinExistence type="predicted"/>
<reference evidence="1" key="1">
    <citation type="journal article" date="2019" name="MBio">
        <title>Virus Genomes from Deep Sea Sediments Expand the Ocean Megavirome and Support Independent Origins of Viral Gigantism.</title>
        <authorList>
            <person name="Backstrom D."/>
            <person name="Yutin N."/>
            <person name="Jorgensen S.L."/>
            <person name="Dharamshi J."/>
            <person name="Homa F."/>
            <person name="Zaremba-Niedwiedzka K."/>
            <person name="Spang A."/>
            <person name="Wolf Y.I."/>
            <person name="Koonin E.V."/>
            <person name="Ettema T.J."/>
        </authorList>
    </citation>
    <scope>NUCLEOTIDE SEQUENCE</scope>
</reference>
<accession>A0A481YU36</accession>